<feature type="repeat" description="TPR" evidence="3">
    <location>
        <begin position="432"/>
        <end position="465"/>
    </location>
</feature>
<dbReference type="GO" id="GO:0005524">
    <property type="term" value="F:ATP binding"/>
    <property type="evidence" value="ECO:0007669"/>
    <property type="project" value="InterPro"/>
</dbReference>
<dbReference type="InterPro" id="IPR000719">
    <property type="entry name" value="Prot_kinase_dom"/>
</dbReference>
<keyword evidence="6" id="KW-0808">Transferase</keyword>
<dbReference type="PROSITE" id="PS50293">
    <property type="entry name" value="TPR_REGION"/>
    <property type="match status" value="2"/>
</dbReference>
<feature type="repeat" description="TPR" evidence="3">
    <location>
        <begin position="505"/>
        <end position="538"/>
    </location>
</feature>
<feature type="repeat" description="TPR" evidence="3">
    <location>
        <begin position="539"/>
        <end position="572"/>
    </location>
</feature>
<evidence type="ECO:0000256" key="4">
    <source>
        <dbReference type="SAM" id="MobiDB-lite"/>
    </source>
</evidence>
<reference evidence="6 7" key="1">
    <citation type="submission" date="2018-06" db="EMBL/GenBank/DDBJ databases">
        <title>Comparative genomics reveals the genomic features of Rhizophagus irregularis, R. cerebriforme, R. diaphanum and Gigaspora rosea, and their symbiotic lifestyle signature.</title>
        <authorList>
            <person name="Morin E."/>
            <person name="San Clemente H."/>
            <person name="Chen E.C.H."/>
            <person name="De La Providencia I."/>
            <person name="Hainaut M."/>
            <person name="Kuo A."/>
            <person name="Kohler A."/>
            <person name="Murat C."/>
            <person name="Tang N."/>
            <person name="Roy S."/>
            <person name="Loubradou J."/>
            <person name="Henrissat B."/>
            <person name="Grigoriev I.V."/>
            <person name="Corradi N."/>
            <person name="Roux C."/>
            <person name="Martin F.M."/>
        </authorList>
    </citation>
    <scope>NUCLEOTIDE SEQUENCE [LARGE SCALE GENOMIC DNA]</scope>
    <source>
        <strain evidence="6 7">DAOM 194757</strain>
    </source>
</reference>
<feature type="repeat" description="TPR" evidence="3">
    <location>
        <begin position="607"/>
        <end position="640"/>
    </location>
</feature>
<comment type="caution">
    <text evidence="6">The sequence shown here is derived from an EMBL/GenBank/DDBJ whole genome shotgun (WGS) entry which is preliminary data.</text>
</comment>
<dbReference type="InterPro" id="IPR019734">
    <property type="entry name" value="TPR_rpt"/>
</dbReference>
<dbReference type="PANTHER" id="PTHR22904">
    <property type="entry name" value="TPR REPEAT CONTAINING PROTEIN"/>
    <property type="match status" value="1"/>
</dbReference>
<dbReference type="OrthoDB" id="629492at2759"/>
<dbReference type="PROSITE" id="PS50005">
    <property type="entry name" value="TPR"/>
    <property type="match status" value="8"/>
</dbReference>
<dbReference type="PRINTS" id="PR00109">
    <property type="entry name" value="TYRKINASE"/>
</dbReference>
<dbReference type="AlphaFoldDB" id="A0A397W904"/>
<dbReference type="Proteomes" id="UP000266673">
    <property type="component" value="Unassembled WGS sequence"/>
</dbReference>
<dbReference type="STRING" id="44941.A0A397W904"/>
<feature type="domain" description="Protein kinase" evidence="5">
    <location>
        <begin position="21"/>
        <end position="281"/>
    </location>
</feature>
<dbReference type="Pfam" id="PF07714">
    <property type="entry name" value="PK_Tyr_Ser-Thr"/>
    <property type="match status" value="1"/>
</dbReference>
<evidence type="ECO:0000256" key="2">
    <source>
        <dbReference type="ARBA" id="ARBA00022803"/>
    </source>
</evidence>
<keyword evidence="1" id="KW-0677">Repeat</keyword>
<dbReference type="Pfam" id="PF13181">
    <property type="entry name" value="TPR_8"/>
    <property type="match status" value="4"/>
</dbReference>
<sequence length="682" mass="78368">MIKWFEKAVAEERINKFEFKQFTKSLSIDGDFGAIYKCEWKDIELTVALKCLNIDVNSNERTIQNLILKLKLLQKVCCHPNIIGFYGITSDDINYYMVLEFATDRNLRKYLEKNFMNLQWTDKLRIAKEIVMGLMFLHNNNIVHQDLHSKNILISQGQIKITDLGLSKRTNEILISSSSTVHEMPAYIEPQCSVNKTYKCDKKSDIYSLGVILWEISSGKPPFQFFEPTANLHLHIYQGNREEPIEGTPPKYVDLYKNCWDNNPDVRPETKLILVTLNQLISDIKSIKNNDSIENFIVNETLNSNNQDNIIRPYLDITPPNSESSSESPSESPLESPLESSSESLKSHGAVIYRLNVSQSQSTNSPQNFKQLHTSEIDKYKETLSDLNKLLEINPNHLVALRNRGVTYRKMGRYEDSLTDFNKLLELDPNNTKALRNRSETYAEMNKFDESLADLDKSLEINPNDTLALADRGLIYKKICRYEESLADFTKSLEFTPNDDKLVYNKILGIRGIIHREMGRYEESLMDLNKALEIIPNDALMLSTRGFTYQNMRRYEESLADYNKSLELLPDDVITLNNRGAAYLCMGRYEESLADYNKSLEINPNNLSVLGNRGLTFQKMGRYKESIEDLNNSLEIDPVNAAVLSTRGISYYKMGKYKESLADLDKSLEIESNEKLSAICQK</sequence>
<dbReference type="InterPro" id="IPR011009">
    <property type="entry name" value="Kinase-like_dom_sf"/>
</dbReference>
<accession>A0A397W904</accession>
<evidence type="ECO:0000256" key="1">
    <source>
        <dbReference type="ARBA" id="ARBA00022737"/>
    </source>
</evidence>
<dbReference type="Pfam" id="PF00515">
    <property type="entry name" value="TPR_1"/>
    <property type="match status" value="2"/>
</dbReference>
<feature type="region of interest" description="Disordered" evidence="4">
    <location>
        <begin position="311"/>
        <end position="341"/>
    </location>
</feature>
<feature type="repeat" description="TPR" evidence="3">
    <location>
        <begin position="466"/>
        <end position="499"/>
    </location>
</feature>
<feature type="compositionally biased region" description="Low complexity" evidence="4">
    <location>
        <begin position="322"/>
        <end position="341"/>
    </location>
</feature>
<gene>
    <name evidence="6" type="ORF">C2G38_879027</name>
</gene>
<feature type="repeat" description="TPR" evidence="3">
    <location>
        <begin position="641"/>
        <end position="674"/>
    </location>
</feature>
<feature type="repeat" description="TPR" evidence="3">
    <location>
        <begin position="573"/>
        <end position="606"/>
    </location>
</feature>
<dbReference type="InterPro" id="IPR011990">
    <property type="entry name" value="TPR-like_helical_dom_sf"/>
</dbReference>
<dbReference type="EMBL" id="QKWP01000027">
    <property type="protein sequence ID" value="RIB29869.1"/>
    <property type="molecule type" value="Genomic_DNA"/>
</dbReference>
<evidence type="ECO:0000256" key="3">
    <source>
        <dbReference type="PROSITE-ProRule" id="PRU00339"/>
    </source>
</evidence>
<evidence type="ECO:0000313" key="6">
    <source>
        <dbReference type="EMBL" id="RIB29869.1"/>
    </source>
</evidence>
<dbReference type="SMART" id="SM00028">
    <property type="entry name" value="TPR"/>
    <property type="match status" value="8"/>
</dbReference>
<name>A0A397W904_9GLOM</name>
<dbReference type="SUPFAM" id="SSF56112">
    <property type="entry name" value="Protein kinase-like (PK-like)"/>
    <property type="match status" value="1"/>
</dbReference>
<dbReference type="PROSITE" id="PS50011">
    <property type="entry name" value="PROTEIN_KINASE_DOM"/>
    <property type="match status" value="1"/>
</dbReference>
<keyword evidence="2 3" id="KW-0802">TPR repeat</keyword>
<keyword evidence="6" id="KW-0418">Kinase</keyword>
<dbReference type="GO" id="GO:0004672">
    <property type="term" value="F:protein kinase activity"/>
    <property type="evidence" value="ECO:0007669"/>
    <property type="project" value="InterPro"/>
</dbReference>
<dbReference type="PANTHER" id="PTHR22904:SF523">
    <property type="entry name" value="STRESS-INDUCED-PHOSPHOPROTEIN 1"/>
    <property type="match status" value="1"/>
</dbReference>
<protein>
    <submittedName>
        <fullName evidence="6">Kinase-like domain-containing protein</fullName>
    </submittedName>
</protein>
<feature type="repeat" description="TPR" evidence="3">
    <location>
        <begin position="398"/>
        <end position="431"/>
    </location>
</feature>
<dbReference type="SUPFAM" id="SSF48452">
    <property type="entry name" value="TPR-like"/>
    <property type="match status" value="1"/>
</dbReference>
<keyword evidence="7" id="KW-1185">Reference proteome</keyword>
<evidence type="ECO:0000313" key="7">
    <source>
        <dbReference type="Proteomes" id="UP000266673"/>
    </source>
</evidence>
<proteinExistence type="predicted"/>
<dbReference type="Gene3D" id="1.10.510.10">
    <property type="entry name" value="Transferase(Phosphotransferase) domain 1"/>
    <property type="match status" value="1"/>
</dbReference>
<dbReference type="GO" id="GO:0051879">
    <property type="term" value="F:Hsp90 protein binding"/>
    <property type="evidence" value="ECO:0007669"/>
    <property type="project" value="TreeGrafter"/>
</dbReference>
<evidence type="ECO:0000259" key="5">
    <source>
        <dbReference type="PROSITE" id="PS50011"/>
    </source>
</evidence>
<dbReference type="InterPro" id="IPR001245">
    <property type="entry name" value="Ser-Thr/Tyr_kinase_cat_dom"/>
</dbReference>
<dbReference type="Gene3D" id="1.25.40.10">
    <property type="entry name" value="Tetratricopeptide repeat domain"/>
    <property type="match status" value="4"/>
</dbReference>
<organism evidence="6 7">
    <name type="scientific">Gigaspora rosea</name>
    <dbReference type="NCBI Taxonomy" id="44941"/>
    <lineage>
        <taxon>Eukaryota</taxon>
        <taxon>Fungi</taxon>
        <taxon>Fungi incertae sedis</taxon>
        <taxon>Mucoromycota</taxon>
        <taxon>Glomeromycotina</taxon>
        <taxon>Glomeromycetes</taxon>
        <taxon>Diversisporales</taxon>
        <taxon>Gigasporaceae</taxon>
        <taxon>Gigaspora</taxon>
    </lineage>
</organism>